<organism evidence="1">
    <name type="scientific">Rhizophora mucronata</name>
    <name type="common">Asiatic mangrove</name>
    <dbReference type="NCBI Taxonomy" id="61149"/>
    <lineage>
        <taxon>Eukaryota</taxon>
        <taxon>Viridiplantae</taxon>
        <taxon>Streptophyta</taxon>
        <taxon>Embryophyta</taxon>
        <taxon>Tracheophyta</taxon>
        <taxon>Spermatophyta</taxon>
        <taxon>Magnoliopsida</taxon>
        <taxon>eudicotyledons</taxon>
        <taxon>Gunneridae</taxon>
        <taxon>Pentapetalae</taxon>
        <taxon>rosids</taxon>
        <taxon>fabids</taxon>
        <taxon>Malpighiales</taxon>
        <taxon>Rhizophoraceae</taxon>
        <taxon>Rhizophora</taxon>
    </lineage>
</organism>
<proteinExistence type="predicted"/>
<reference evidence="1" key="1">
    <citation type="submission" date="2018-02" db="EMBL/GenBank/DDBJ databases">
        <title>Rhizophora mucronata_Transcriptome.</title>
        <authorList>
            <person name="Meera S.P."/>
            <person name="Sreeshan A."/>
            <person name="Augustine A."/>
        </authorList>
    </citation>
    <scope>NUCLEOTIDE SEQUENCE</scope>
    <source>
        <tissue evidence="1">Leaf</tissue>
    </source>
</reference>
<dbReference type="AlphaFoldDB" id="A0A2P2NHF6"/>
<protein>
    <submittedName>
        <fullName evidence="1">Uncharacterized protein</fullName>
    </submittedName>
</protein>
<name>A0A2P2NHF6_RHIMU</name>
<sequence length="71" mass="8113">MTRAVEILFQVYNFIYGLDTNLAKTWCRLADSTGSLIFEQLLLCFLLSIELNTCPFSHFQPLRSRVVALVA</sequence>
<dbReference type="EMBL" id="GGEC01061447">
    <property type="protein sequence ID" value="MBX41931.1"/>
    <property type="molecule type" value="Transcribed_RNA"/>
</dbReference>
<accession>A0A2P2NHF6</accession>
<evidence type="ECO:0000313" key="1">
    <source>
        <dbReference type="EMBL" id="MBX41931.1"/>
    </source>
</evidence>